<comment type="similarity">
    <text evidence="1 7">Belongs to the thioredoxin family.</text>
</comment>
<evidence type="ECO:0000256" key="6">
    <source>
        <dbReference type="NCBIfam" id="TIGR01068"/>
    </source>
</evidence>
<dbReference type="GO" id="GO:0015035">
    <property type="term" value="F:protein-disulfide reductase activity"/>
    <property type="evidence" value="ECO:0007669"/>
    <property type="project" value="UniProtKB-UniRule"/>
</dbReference>
<evidence type="ECO:0000256" key="8">
    <source>
        <dbReference type="PIRSR" id="PIRSR000077-1"/>
    </source>
</evidence>
<dbReference type="InterPro" id="IPR005746">
    <property type="entry name" value="Thioredoxin"/>
</dbReference>
<dbReference type="PANTHER" id="PTHR45663:SF11">
    <property type="entry name" value="GEO12009P1"/>
    <property type="match status" value="1"/>
</dbReference>
<dbReference type="GO" id="GO:0045454">
    <property type="term" value="P:cell redox homeostasis"/>
    <property type="evidence" value="ECO:0007669"/>
    <property type="project" value="TreeGrafter"/>
</dbReference>
<evidence type="ECO:0000256" key="7">
    <source>
        <dbReference type="PIRNR" id="PIRNR000077"/>
    </source>
</evidence>
<evidence type="ECO:0000256" key="9">
    <source>
        <dbReference type="PIRSR" id="PIRSR000077-4"/>
    </source>
</evidence>
<evidence type="ECO:0000259" key="10">
    <source>
        <dbReference type="PROSITE" id="PS51352"/>
    </source>
</evidence>
<feature type="disulfide bond" description="Redox-active" evidence="9">
    <location>
        <begin position="32"/>
        <end position="35"/>
    </location>
</feature>
<evidence type="ECO:0000256" key="4">
    <source>
        <dbReference type="ARBA" id="ARBA00023157"/>
    </source>
</evidence>
<evidence type="ECO:0000313" key="12">
    <source>
        <dbReference type="Proteomes" id="UP000315525"/>
    </source>
</evidence>
<dbReference type="EMBL" id="SOJN01000150">
    <property type="protein sequence ID" value="TET43666.1"/>
    <property type="molecule type" value="Genomic_DNA"/>
</dbReference>
<evidence type="ECO:0000256" key="5">
    <source>
        <dbReference type="ARBA" id="ARBA00023284"/>
    </source>
</evidence>
<feature type="active site" description="Nucleophile" evidence="8">
    <location>
        <position position="35"/>
    </location>
</feature>
<feature type="site" description="Contributes to redox potential value" evidence="8">
    <location>
        <position position="33"/>
    </location>
</feature>
<dbReference type="PRINTS" id="PR00421">
    <property type="entry name" value="THIOREDOXIN"/>
</dbReference>
<gene>
    <name evidence="11" type="primary">trxA</name>
    <name evidence="11" type="ORF">E3J62_12690</name>
</gene>
<dbReference type="FunFam" id="3.40.30.10:FF:000001">
    <property type="entry name" value="Thioredoxin"/>
    <property type="match status" value="1"/>
</dbReference>
<reference evidence="11 12" key="1">
    <citation type="submission" date="2019-03" db="EMBL/GenBank/DDBJ databases">
        <title>Metabolic potential of uncultured bacteria and archaea associated with petroleum seepage in deep-sea sediments.</title>
        <authorList>
            <person name="Dong X."/>
            <person name="Hubert C."/>
        </authorList>
    </citation>
    <scope>NUCLEOTIDE SEQUENCE [LARGE SCALE GENOMIC DNA]</scope>
    <source>
        <strain evidence="11">E44_bin18</strain>
    </source>
</reference>
<sequence>MGKAVVVTDENFEEEVLRSNLPVMVDFWAPWCSPCKAIAPLIDELASEYGGRLKVAKADVQESQMAATRHRITSIPAILLFKDGRVVDEVIGTVAVDELRARVDLALGLTP</sequence>
<dbReference type="NCBIfam" id="TIGR01068">
    <property type="entry name" value="thioredoxin"/>
    <property type="match status" value="1"/>
</dbReference>
<feature type="active site" description="Nucleophile" evidence="8">
    <location>
        <position position="32"/>
    </location>
</feature>
<dbReference type="PIRSF" id="PIRSF000077">
    <property type="entry name" value="Thioredoxin"/>
    <property type="match status" value="1"/>
</dbReference>
<dbReference type="InterPro" id="IPR013766">
    <property type="entry name" value="Thioredoxin_domain"/>
</dbReference>
<dbReference type="Proteomes" id="UP000315525">
    <property type="component" value="Unassembled WGS sequence"/>
</dbReference>
<dbReference type="Gene3D" id="3.40.30.10">
    <property type="entry name" value="Glutaredoxin"/>
    <property type="match status" value="1"/>
</dbReference>
<dbReference type="InterPro" id="IPR036249">
    <property type="entry name" value="Thioredoxin-like_sf"/>
</dbReference>
<dbReference type="GO" id="GO:0005829">
    <property type="term" value="C:cytosol"/>
    <property type="evidence" value="ECO:0007669"/>
    <property type="project" value="TreeGrafter"/>
</dbReference>
<comment type="caution">
    <text evidence="11">The sequence shown here is derived from an EMBL/GenBank/DDBJ whole genome shotgun (WGS) entry which is preliminary data.</text>
</comment>
<evidence type="ECO:0000313" key="11">
    <source>
        <dbReference type="EMBL" id="TET43666.1"/>
    </source>
</evidence>
<keyword evidence="3" id="KW-0249">Electron transport</keyword>
<protein>
    <recommendedName>
        <fullName evidence="6 7">Thioredoxin</fullName>
    </recommendedName>
</protein>
<feature type="site" description="Contributes to redox potential value" evidence="8">
    <location>
        <position position="34"/>
    </location>
</feature>
<dbReference type="Pfam" id="PF00085">
    <property type="entry name" value="Thioredoxin"/>
    <property type="match status" value="1"/>
</dbReference>
<name>A0A523UMA7_UNCT6</name>
<evidence type="ECO:0000256" key="1">
    <source>
        <dbReference type="ARBA" id="ARBA00008987"/>
    </source>
</evidence>
<keyword evidence="4 9" id="KW-1015">Disulfide bond</keyword>
<feature type="site" description="Deprotonates C-terminal active site Cys" evidence="8">
    <location>
        <position position="26"/>
    </location>
</feature>
<evidence type="ECO:0000256" key="3">
    <source>
        <dbReference type="ARBA" id="ARBA00022982"/>
    </source>
</evidence>
<dbReference type="SUPFAM" id="SSF52833">
    <property type="entry name" value="Thioredoxin-like"/>
    <property type="match status" value="1"/>
</dbReference>
<accession>A0A523UMA7</accession>
<dbReference type="PROSITE" id="PS51352">
    <property type="entry name" value="THIOREDOXIN_2"/>
    <property type="match status" value="1"/>
</dbReference>
<organism evidence="11 12">
    <name type="scientific">candidate division TA06 bacterium</name>
    <dbReference type="NCBI Taxonomy" id="2250710"/>
    <lineage>
        <taxon>Bacteria</taxon>
        <taxon>Bacteria division TA06</taxon>
    </lineage>
</organism>
<dbReference type="CDD" id="cd02947">
    <property type="entry name" value="TRX_family"/>
    <property type="match status" value="1"/>
</dbReference>
<feature type="domain" description="Thioredoxin" evidence="10">
    <location>
        <begin position="1"/>
        <end position="108"/>
    </location>
</feature>
<dbReference type="AlphaFoldDB" id="A0A523UMA7"/>
<keyword evidence="2" id="KW-0813">Transport</keyword>
<keyword evidence="5 9" id="KW-0676">Redox-active center</keyword>
<proteinExistence type="inferred from homology"/>
<evidence type="ECO:0000256" key="2">
    <source>
        <dbReference type="ARBA" id="ARBA00022448"/>
    </source>
</evidence>
<dbReference type="PANTHER" id="PTHR45663">
    <property type="entry name" value="GEO12009P1"/>
    <property type="match status" value="1"/>
</dbReference>